<keyword evidence="2" id="KW-1185">Reference proteome</keyword>
<dbReference type="RefSeq" id="WP_160754894.1">
    <property type="nucleotide sequence ID" value="NZ_WTYL01000001.1"/>
</dbReference>
<gene>
    <name evidence="1" type="ORF">GRI65_02235</name>
</gene>
<organism evidence="1 2">
    <name type="scientific">Allopontixanthobacter sediminis</name>
    <dbReference type="NCBI Taxonomy" id="1689985"/>
    <lineage>
        <taxon>Bacteria</taxon>
        <taxon>Pseudomonadati</taxon>
        <taxon>Pseudomonadota</taxon>
        <taxon>Alphaproteobacteria</taxon>
        <taxon>Sphingomonadales</taxon>
        <taxon>Erythrobacteraceae</taxon>
        <taxon>Allopontixanthobacter</taxon>
    </lineage>
</organism>
<proteinExistence type="predicted"/>
<accession>A0A845AW73</accession>
<sequence length="112" mass="12563">MARLENCALARAIEGQERPLVSRGEIIATWRQHNEALVMFLPRQRRSARYPAGLRDGGNLKPGNTMYETLKKEILAEAYGEFAANEDEIIASINAKLDLMIARKIAAGQFFD</sequence>
<name>A0A845AW73_9SPHN</name>
<reference evidence="1 2" key="1">
    <citation type="submission" date="2019-12" db="EMBL/GenBank/DDBJ databases">
        <title>Genomic-based taxomic classification of the family Erythrobacteraceae.</title>
        <authorList>
            <person name="Xu L."/>
        </authorList>
    </citation>
    <scope>NUCLEOTIDE SEQUENCE [LARGE SCALE GENOMIC DNA]</scope>
    <source>
        <strain evidence="1 2">KCTC 42453</strain>
    </source>
</reference>
<protein>
    <submittedName>
        <fullName evidence="1">Uncharacterized protein</fullName>
    </submittedName>
</protein>
<dbReference type="OrthoDB" id="7282816at2"/>
<evidence type="ECO:0000313" key="1">
    <source>
        <dbReference type="EMBL" id="MXP43271.1"/>
    </source>
</evidence>
<comment type="caution">
    <text evidence="1">The sequence shown here is derived from an EMBL/GenBank/DDBJ whole genome shotgun (WGS) entry which is preliminary data.</text>
</comment>
<dbReference type="EMBL" id="WTYL01000001">
    <property type="protein sequence ID" value="MXP43271.1"/>
    <property type="molecule type" value="Genomic_DNA"/>
</dbReference>
<evidence type="ECO:0000313" key="2">
    <source>
        <dbReference type="Proteomes" id="UP000431922"/>
    </source>
</evidence>
<dbReference type="AlphaFoldDB" id="A0A845AW73"/>
<dbReference type="Proteomes" id="UP000431922">
    <property type="component" value="Unassembled WGS sequence"/>
</dbReference>